<protein>
    <submittedName>
        <fullName evidence="2">Uncharacterized protein</fullName>
    </submittedName>
</protein>
<feature type="compositionally biased region" description="Acidic residues" evidence="1">
    <location>
        <begin position="365"/>
        <end position="390"/>
    </location>
</feature>
<feature type="region of interest" description="Disordered" evidence="1">
    <location>
        <begin position="1"/>
        <end position="22"/>
    </location>
</feature>
<name>A0ABR2NHS1_9ROSI</name>
<gene>
    <name evidence="2" type="ORF">V6N11_021534</name>
</gene>
<accession>A0ABR2NHS1</accession>
<evidence type="ECO:0000313" key="2">
    <source>
        <dbReference type="EMBL" id="KAK8975683.1"/>
    </source>
</evidence>
<evidence type="ECO:0000313" key="3">
    <source>
        <dbReference type="Proteomes" id="UP001396334"/>
    </source>
</evidence>
<evidence type="ECO:0000256" key="1">
    <source>
        <dbReference type="SAM" id="MobiDB-lite"/>
    </source>
</evidence>
<dbReference type="Proteomes" id="UP001396334">
    <property type="component" value="Unassembled WGS sequence"/>
</dbReference>
<dbReference type="EMBL" id="JBBPBN010000140">
    <property type="protein sequence ID" value="KAK8975683.1"/>
    <property type="molecule type" value="Genomic_DNA"/>
</dbReference>
<reference evidence="2 3" key="1">
    <citation type="journal article" date="2024" name="G3 (Bethesda)">
        <title>Genome assembly of Hibiscus sabdariffa L. provides insights into metabolisms of medicinal natural products.</title>
        <authorList>
            <person name="Kim T."/>
        </authorList>
    </citation>
    <scope>NUCLEOTIDE SEQUENCE [LARGE SCALE GENOMIC DNA]</scope>
    <source>
        <strain evidence="2">TK-2024</strain>
        <tissue evidence="2">Old leaves</tissue>
    </source>
</reference>
<sequence length="390" mass="45278">MPLKKRQRTDASSSSNPNGAKPNLTIIYNECFNEPQNPDAMEHFKEYLNYRIRRERRPQLSFLTYPAFNFRYLDQLKAWKFDTYLRIPARYYHNLVLVFYSNARCIFDEAKEEYVAIESYLMGKVFRLTPKVIADSLGLEDVGVADEGPNRHVAHGSVRDLDAHDRFLHLLITWCFRPSGGKWSTIRNVDSFWMHCFRQNTRPNLARIMFIDIVDLVRDRHLVSVKSFNYGTALSHIFEKLKIDCSADLAIPLTNPINYKSLRKAGFTKFNNQWVRNAELPQGVEPADADDPPQAPIAPPPQVFSLDPIMQYLDGKFASLVIHMDEQFAFVNARLHTIESRQNSMDITLNAFRGEWRGHNLGPLVEDEEEKEEEEEEEEDEEDIGDDENP</sequence>
<organism evidence="2 3">
    <name type="scientific">Hibiscus sabdariffa</name>
    <name type="common">roselle</name>
    <dbReference type="NCBI Taxonomy" id="183260"/>
    <lineage>
        <taxon>Eukaryota</taxon>
        <taxon>Viridiplantae</taxon>
        <taxon>Streptophyta</taxon>
        <taxon>Embryophyta</taxon>
        <taxon>Tracheophyta</taxon>
        <taxon>Spermatophyta</taxon>
        <taxon>Magnoliopsida</taxon>
        <taxon>eudicotyledons</taxon>
        <taxon>Gunneridae</taxon>
        <taxon>Pentapetalae</taxon>
        <taxon>rosids</taxon>
        <taxon>malvids</taxon>
        <taxon>Malvales</taxon>
        <taxon>Malvaceae</taxon>
        <taxon>Malvoideae</taxon>
        <taxon>Hibiscus</taxon>
    </lineage>
</organism>
<keyword evidence="3" id="KW-1185">Reference proteome</keyword>
<comment type="caution">
    <text evidence="2">The sequence shown here is derived from an EMBL/GenBank/DDBJ whole genome shotgun (WGS) entry which is preliminary data.</text>
</comment>
<proteinExistence type="predicted"/>
<feature type="region of interest" description="Disordered" evidence="1">
    <location>
        <begin position="358"/>
        <end position="390"/>
    </location>
</feature>